<evidence type="ECO:0000313" key="3">
    <source>
        <dbReference type="Proteomes" id="UP000663791"/>
    </source>
</evidence>
<dbReference type="AlphaFoldDB" id="A0A939BSK8"/>
<feature type="chain" id="PRO_5037689673" description="Secreted protein" evidence="1">
    <location>
        <begin position="31"/>
        <end position="128"/>
    </location>
</feature>
<gene>
    <name evidence="2" type="ORF">JK386_07420</name>
</gene>
<dbReference type="RefSeq" id="WP_205291033.1">
    <property type="nucleotide sequence ID" value="NZ_CP074406.1"/>
</dbReference>
<proteinExistence type="predicted"/>
<dbReference type="Proteomes" id="UP000663791">
    <property type="component" value="Unassembled WGS sequence"/>
</dbReference>
<evidence type="ECO:0008006" key="4">
    <source>
        <dbReference type="Google" id="ProtNLM"/>
    </source>
</evidence>
<accession>A0A939BSK8</accession>
<comment type="caution">
    <text evidence="2">The sequence shown here is derived from an EMBL/GenBank/DDBJ whole genome shotgun (WGS) entry which is preliminary data.</text>
</comment>
<name>A0A939BSK8_9ACTN</name>
<reference evidence="2" key="1">
    <citation type="submission" date="2021-01" db="EMBL/GenBank/DDBJ databases">
        <title>Novel species in genus Nocardioides.</title>
        <authorList>
            <person name="Zhang G."/>
        </authorList>
    </citation>
    <scope>NUCLEOTIDE SEQUENCE</scope>
    <source>
        <strain evidence="2">Zg-536</strain>
    </source>
</reference>
<keyword evidence="1" id="KW-0732">Signal</keyword>
<sequence length="128" mass="13522">MKQSVARAAAGAAVVVASGLAVVAPPPAHADTVTCVAAPKFSHVNLSGAQLFRASGECNGVYAFGVQTRTDKIRGRFYKGGSWKISSYGWVKIYKDNNGADKVVGNTIDGREIKGQAQTTPQQVSYLY</sequence>
<protein>
    <recommendedName>
        <fullName evidence="4">Secreted protein</fullName>
    </recommendedName>
</protein>
<dbReference type="EMBL" id="JAERTX010000005">
    <property type="protein sequence ID" value="MBM9459729.1"/>
    <property type="molecule type" value="Genomic_DNA"/>
</dbReference>
<keyword evidence="3" id="KW-1185">Reference proteome</keyword>
<evidence type="ECO:0000313" key="2">
    <source>
        <dbReference type="EMBL" id="MBM9459729.1"/>
    </source>
</evidence>
<evidence type="ECO:0000256" key="1">
    <source>
        <dbReference type="SAM" id="SignalP"/>
    </source>
</evidence>
<feature type="signal peptide" evidence="1">
    <location>
        <begin position="1"/>
        <end position="30"/>
    </location>
</feature>
<organism evidence="2 3">
    <name type="scientific">Nocardioides faecalis</name>
    <dbReference type="NCBI Taxonomy" id="2803858"/>
    <lineage>
        <taxon>Bacteria</taxon>
        <taxon>Bacillati</taxon>
        <taxon>Actinomycetota</taxon>
        <taxon>Actinomycetes</taxon>
        <taxon>Propionibacteriales</taxon>
        <taxon>Nocardioidaceae</taxon>
        <taxon>Nocardioides</taxon>
    </lineage>
</organism>